<feature type="transmembrane region" description="Helical" evidence="1">
    <location>
        <begin position="12"/>
        <end position="32"/>
    </location>
</feature>
<proteinExistence type="predicted"/>
<name>R7H5J7_9BACT</name>
<organism evidence="3">
    <name type="scientific">Leyella stercorea CAG:629</name>
    <dbReference type="NCBI Taxonomy" id="1263103"/>
    <lineage>
        <taxon>Bacteria</taxon>
        <taxon>Pseudomonadati</taxon>
        <taxon>Bacteroidota</taxon>
        <taxon>Bacteroidia</taxon>
        <taxon>Bacteroidales</taxon>
        <taxon>Prevotellaceae</taxon>
        <taxon>Leyella</taxon>
    </lineage>
</organism>
<feature type="transmembrane region" description="Helical" evidence="1">
    <location>
        <begin position="44"/>
        <end position="64"/>
    </location>
</feature>
<dbReference type="RefSeq" id="WP_022429694.1">
    <property type="nucleotide sequence ID" value="NZ_FR899171.1"/>
</dbReference>
<keyword evidence="1" id="KW-0812">Transmembrane</keyword>
<keyword evidence="1" id="KW-1133">Transmembrane helix</keyword>
<reference evidence="3" key="1">
    <citation type="submission" date="2012-11" db="EMBL/GenBank/DDBJ databases">
        <title>Dependencies among metagenomic species, viruses, plasmids and units of genetic variation.</title>
        <authorList>
            <person name="Nielsen H.B."/>
            <person name="Almeida M."/>
            <person name="Juncker A.S."/>
            <person name="Rasmussen S."/>
            <person name="Li J."/>
            <person name="Sunagawa S."/>
            <person name="Plichta D."/>
            <person name="Gautier L."/>
            <person name="Le Chatelier E."/>
            <person name="Peletier E."/>
            <person name="Bonde I."/>
            <person name="Nielsen T."/>
            <person name="Manichanh C."/>
            <person name="Arumugam M."/>
            <person name="Batto J."/>
            <person name="Santos M.B.Q.D."/>
            <person name="Blom N."/>
            <person name="Borruel N."/>
            <person name="Burgdorf K.S."/>
            <person name="Boumezbeur F."/>
            <person name="Casellas F."/>
            <person name="Dore J."/>
            <person name="Guarner F."/>
            <person name="Hansen T."/>
            <person name="Hildebrand F."/>
            <person name="Kaas R.S."/>
            <person name="Kennedy S."/>
            <person name="Kristiansen K."/>
            <person name="Kultima J.R."/>
            <person name="Leonard P."/>
            <person name="Levenez F."/>
            <person name="Lund O."/>
            <person name="Moumen B."/>
            <person name="Le Paslier D."/>
            <person name="Pons N."/>
            <person name="Pedersen O."/>
            <person name="Prifti E."/>
            <person name="Qin J."/>
            <person name="Raes J."/>
            <person name="Tap J."/>
            <person name="Tims S."/>
            <person name="Ussery D.W."/>
            <person name="Yamada T."/>
            <person name="MetaHit consortium"/>
            <person name="Renault P."/>
            <person name="Sicheritz-Ponten T."/>
            <person name="Bork P."/>
            <person name="Wang J."/>
            <person name="Brunak S."/>
            <person name="Ehrlich S.D."/>
        </authorList>
    </citation>
    <scope>NUCLEOTIDE SEQUENCE [LARGE SCALE GENOMIC DNA]</scope>
</reference>
<dbReference type="EMBL" id="CBIT010000279">
    <property type="protein sequence ID" value="CDE34944.1"/>
    <property type="molecule type" value="Genomic_DNA"/>
</dbReference>
<sequence>MQSKIEKIYRIAKNLWAVLFGMLSIVLVFVSWDDLAFTDSSDRLLVLLCIILVVLALSILWVLLSDTECVWKRGASKIIVMYGDILKMAQKNLWYRRMLQPKIIVIPVNTNFDTIVDNQTVPNPLVSKKTIHGKWLLQYADEMNKTPEQIEQDIFAFLDAKHVAFDHVDRPRGSQRKYPAGTCAMLQGNNNASFLLLALSEFDEHNTAHATKEGLISALYSLVEFINQQSQGVDCFMPLLGTGLSRTGFTHKESLHTILSTLDLYNDQIIGRISVVVYGGDKSNVSIYDR</sequence>
<accession>R7H5J7</accession>
<keyword evidence="1" id="KW-0472">Membrane</keyword>
<evidence type="ECO:0000259" key="2">
    <source>
        <dbReference type="Pfam" id="PF20016"/>
    </source>
</evidence>
<dbReference type="InterPro" id="IPR045535">
    <property type="entry name" value="ThsA_Macro"/>
</dbReference>
<dbReference type="STRING" id="1263103.BN741_00407"/>
<dbReference type="AlphaFoldDB" id="R7H5J7"/>
<feature type="domain" description="Thoeris protein ThsA Macro" evidence="2">
    <location>
        <begin position="78"/>
        <end position="277"/>
    </location>
</feature>
<comment type="caution">
    <text evidence="3">The sequence shown here is derived from an EMBL/GenBank/DDBJ whole genome shotgun (WGS) entry which is preliminary data.</text>
</comment>
<evidence type="ECO:0000256" key="1">
    <source>
        <dbReference type="SAM" id="Phobius"/>
    </source>
</evidence>
<dbReference type="Pfam" id="PF20016">
    <property type="entry name" value="ThsA_Macro"/>
    <property type="match status" value="1"/>
</dbReference>
<evidence type="ECO:0000313" key="3">
    <source>
        <dbReference type="EMBL" id="CDE34944.1"/>
    </source>
</evidence>
<protein>
    <recommendedName>
        <fullName evidence="2">Thoeris protein ThsA Macro domain-containing protein</fullName>
    </recommendedName>
</protein>
<dbReference type="Proteomes" id="UP000018072">
    <property type="component" value="Unassembled WGS sequence"/>
</dbReference>
<gene>
    <name evidence="3" type="ORF">BN741_00407</name>
</gene>